<feature type="transmembrane region" description="Helical" evidence="1">
    <location>
        <begin position="35"/>
        <end position="58"/>
    </location>
</feature>
<dbReference type="GO" id="GO:0005524">
    <property type="term" value="F:ATP binding"/>
    <property type="evidence" value="ECO:0007669"/>
    <property type="project" value="UniProtKB-KW"/>
</dbReference>
<dbReference type="CDD" id="cd16935">
    <property type="entry name" value="HATPase_AgrC-ComD-like"/>
    <property type="match status" value="1"/>
</dbReference>
<keyword evidence="1" id="KW-0472">Membrane</keyword>
<sequence>MRNDKLEYLVYPVSQMLLVIFMAVAGAMIDAGDAYWAVLIACGLISAFASPMLLRMLLRARQRDIMRERSRILDEQLGHQREHLRLAQREEESIRSSYEVVGAAYQAVWTSLEAGDVSEASAELGRLEASPLLLAPRIRTGHVALDALLMVKARACQERGVRFEVEVTLPDGFHMDDVDLCAMVSNLLDNALNACERLPHDARWITVSIDVVAGILVVQVRNSYEAEEHIPTSEIDAPLGCHVNMRENQEVGADTAPRAIVREHGWGLKIVDMIARRHGGELSCEQAEGEWASIITMPMML</sequence>
<dbReference type="AlphaFoldDB" id="A0A921LT83"/>
<dbReference type="RefSeq" id="WP_273189630.1">
    <property type="nucleotide sequence ID" value="NZ_DYUZ01000017.1"/>
</dbReference>
<dbReference type="InterPro" id="IPR032834">
    <property type="entry name" value="NatK-like_C"/>
</dbReference>
<comment type="caution">
    <text evidence="3">The sequence shown here is derived from an EMBL/GenBank/DDBJ whole genome shotgun (WGS) entry which is preliminary data.</text>
</comment>
<keyword evidence="3" id="KW-0547">Nucleotide-binding</keyword>
<reference evidence="3" key="2">
    <citation type="submission" date="2021-09" db="EMBL/GenBank/DDBJ databases">
        <authorList>
            <person name="Gilroy R."/>
        </authorList>
    </citation>
    <scope>NUCLEOTIDE SEQUENCE</scope>
    <source>
        <strain evidence="3">ChiHjej13B12-9602</strain>
    </source>
</reference>
<dbReference type="InterPro" id="IPR036890">
    <property type="entry name" value="HATPase_C_sf"/>
</dbReference>
<keyword evidence="1" id="KW-0812">Transmembrane</keyword>
<dbReference type="Pfam" id="PF14501">
    <property type="entry name" value="HATPase_c_5"/>
    <property type="match status" value="1"/>
</dbReference>
<evidence type="ECO:0000313" key="4">
    <source>
        <dbReference type="Proteomes" id="UP000753256"/>
    </source>
</evidence>
<feature type="transmembrane region" description="Helical" evidence="1">
    <location>
        <begin position="9"/>
        <end position="29"/>
    </location>
</feature>
<dbReference type="Proteomes" id="UP000753256">
    <property type="component" value="Unassembled WGS sequence"/>
</dbReference>
<organism evidence="3 4">
    <name type="scientific">Enorma phocaeensis</name>
    <dbReference type="NCBI Taxonomy" id="1871019"/>
    <lineage>
        <taxon>Bacteria</taxon>
        <taxon>Bacillati</taxon>
        <taxon>Actinomycetota</taxon>
        <taxon>Coriobacteriia</taxon>
        <taxon>Coriobacteriales</taxon>
        <taxon>Coriobacteriaceae</taxon>
        <taxon>Enorma</taxon>
    </lineage>
</organism>
<protein>
    <submittedName>
        <fullName evidence="3">ATP-binding protein</fullName>
    </submittedName>
</protein>
<feature type="domain" description="Sensor histidine kinase NatK-like C-terminal" evidence="2">
    <location>
        <begin position="177"/>
        <end position="297"/>
    </location>
</feature>
<name>A0A921LT83_9ACTN</name>
<evidence type="ECO:0000256" key="1">
    <source>
        <dbReference type="SAM" id="Phobius"/>
    </source>
</evidence>
<dbReference type="EMBL" id="DYUZ01000017">
    <property type="protein sequence ID" value="HJG37084.1"/>
    <property type="molecule type" value="Genomic_DNA"/>
</dbReference>
<keyword evidence="3" id="KW-0067">ATP-binding</keyword>
<keyword evidence="1" id="KW-1133">Transmembrane helix</keyword>
<dbReference type="Gene3D" id="3.30.565.10">
    <property type="entry name" value="Histidine kinase-like ATPase, C-terminal domain"/>
    <property type="match status" value="1"/>
</dbReference>
<gene>
    <name evidence="3" type="ORF">K8V70_04370</name>
</gene>
<accession>A0A921LT83</accession>
<reference evidence="3" key="1">
    <citation type="journal article" date="2021" name="PeerJ">
        <title>Extensive microbial diversity within the chicken gut microbiome revealed by metagenomics and culture.</title>
        <authorList>
            <person name="Gilroy R."/>
            <person name="Ravi A."/>
            <person name="Getino M."/>
            <person name="Pursley I."/>
            <person name="Horton D.L."/>
            <person name="Alikhan N.F."/>
            <person name="Baker D."/>
            <person name="Gharbi K."/>
            <person name="Hall N."/>
            <person name="Watson M."/>
            <person name="Adriaenssens E.M."/>
            <person name="Foster-Nyarko E."/>
            <person name="Jarju S."/>
            <person name="Secka A."/>
            <person name="Antonio M."/>
            <person name="Oren A."/>
            <person name="Chaudhuri R.R."/>
            <person name="La Ragione R."/>
            <person name="Hildebrand F."/>
            <person name="Pallen M.J."/>
        </authorList>
    </citation>
    <scope>NUCLEOTIDE SEQUENCE</scope>
    <source>
        <strain evidence="3">ChiHjej13B12-9602</strain>
    </source>
</reference>
<evidence type="ECO:0000259" key="2">
    <source>
        <dbReference type="Pfam" id="PF14501"/>
    </source>
</evidence>
<dbReference type="SUPFAM" id="SSF55874">
    <property type="entry name" value="ATPase domain of HSP90 chaperone/DNA topoisomerase II/histidine kinase"/>
    <property type="match status" value="1"/>
</dbReference>
<proteinExistence type="predicted"/>
<evidence type="ECO:0000313" key="3">
    <source>
        <dbReference type="EMBL" id="HJG37084.1"/>
    </source>
</evidence>